<evidence type="ECO:0000313" key="5">
    <source>
        <dbReference type="EMBL" id="MEQ2219266.1"/>
    </source>
</evidence>
<dbReference type="InterPro" id="IPR016160">
    <property type="entry name" value="Ald_DH_CS_CYS"/>
</dbReference>
<name>A0ABV0SGL4_9TELE</name>
<dbReference type="SUPFAM" id="SSF53720">
    <property type="entry name" value="ALDH-like"/>
    <property type="match status" value="1"/>
</dbReference>
<dbReference type="Gene3D" id="3.40.605.10">
    <property type="entry name" value="Aldehyde Dehydrogenase, Chain A, domain 1"/>
    <property type="match status" value="2"/>
</dbReference>
<dbReference type="PROSITE" id="PS00070">
    <property type="entry name" value="ALDEHYDE_DEHYDR_CYS"/>
    <property type="match status" value="1"/>
</dbReference>
<organism evidence="5 6">
    <name type="scientific">Xenoophorus captivus</name>
    <dbReference type="NCBI Taxonomy" id="1517983"/>
    <lineage>
        <taxon>Eukaryota</taxon>
        <taxon>Metazoa</taxon>
        <taxon>Chordata</taxon>
        <taxon>Craniata</taxon>
        <taxon>Vertebrata</taxon>
        <taxon>Euteleostomi</taxon>
        <taxon>Actinopterygii</taxon>
        <taxon>Neopterygii</taxon>
        <taxon>Teleostei</taxon>
        <taxon>Neoteleostei</taxon>
        <taxon>Acanthomorphata</taxon>
        <taxon>Ovalentaria</taxon>
        <taxon>Atherinomorphae</taxon>
        <taxon>Cyprinodontiformes</taxon>
        <taxon>Goodeidae</taxon>
        <taxon>Xenoophorus</taxon>
    </lineage>
</organism>
<gene>
    <name evidence="5" type="ORF">XENOCAPTIV_015088</name>
</gene>
<keyword evidence="6" id="KW-1185">Reference proteome</keyword>
<comment type="caution">
    <text evidence="5">The sequence shown here is derived from an EMBL/GenBank/DDBJ whole genome shotgun (WGS) entry which is preliminary data.</text>
</comment>
<dbReference type="Gene3D" id="3.40.309.10">
    <property type="entry name" value="Aldehyde Dehydrogenase, Chain A, domain 2"/>
    <property type="match status" value="1"/>
</dbReference>
<accession>A0ABV0SGL4</accession>
<evidence type="ECO:0000256" key="3">
    <source>
        <dbReference type="RuleBase" id="RU003345"/>
    </source>
</evidence>
<sequence length="411" mass="45161">GKTVVQAEIDAAAELIDFFRFNAKHAMELESQQPISTKESTNTTLYRGLEVGTPELSTLLPSNEDLMCPGLVLGLLMGSGFLSVSCQGFIAAVAPFNFTAIGGNLAGTPALMVSPGGQRVTWFCGSPVTRPSPQATRSTEFCASAVCPPTSSSSCPLTVPSDPGSVYVTMATISSSSRTFKRLWKQVAQNLDIYRTFPRLAGGENHLVTVLQILVLLQVLTAVWTFVLAECGGKNFHFVHSSADVQSVVMGTVRSAFEYGGQKCSACSRMYVPDRTWPQIREQLLDVHKNIRVGDVSEGDLWPGPHCLRSVLQGGFSLSMLREETHIKALQLEQNLIERADNFRRSGVPPENLGLQPDITKLQEVFHSLQTDSMKNLLLIQTEKDLFLLQEGDRRGLQSPEERCRELLRER</sequence>
<dbReference type="PANTHER" id="PTHR14516:SF3">
    <property type="entry name" value="DELTA-1-PYRROLINE-5-CARBOXYLATE DEHYDROGENASE, MITOCHONDRIAL"/>
    <property type="match status" value="1"/>
</dbReference>
<dbReference type="PANTHER" id="PTHR14516">
    <property type="entry name" value="1-PYRROLINE-5-CARBOXYLATE DEHYDROGENASE FAMILY MEMBER"/>
    <property type="match status" value="1"/>
</dbReference>
<dbReference type="InterPro" id="IPR016161">
    <property type="entry name" value="Ald_DH/histidinol_DH"/>
</dbReference>
<dbReference type="Proteomes" id="UP001434883">
    <property type="component" value="Unassembled WGS sequence"/>
</dbReference>
<dbReference type="InterPro" id="IPR016163">
    <property type="entry name" value="Ald_DH_C"/>
</dbReference>
<evidence type="ECO:0000313" key="6">
    <source>
        <dbReference type="Proteomes" id="UP001434883"/>
    </source>
</evidence>
<dbReference type="InterPro" id="IPR029510">
    <property type="entry name" value="Ald_DH_CS_GLU"/>
</dbReference>
<proteinExistence type="inferred from homology"/>
<dbReference type="EMBL" id="JAHRIN010078742">
    <property type="protein sequence ID" value="MEQ2219266.1"/>
    <property type="molecule type" value="Genomic_DNA"/>
</dbReference>
<dbReference type="Pfam" id="PF00171">
    <property type="entry name" value="Aldedh"/>
    <property type="match status" value="1"/>
</dbReference>
<evidence type="ECO:0000256" key="2">
    <source>
        <dbReference type="PROSITE-ProRule" id="PRU10007"/>
    </source>
</evidence>
<reference evidence="5 6" key="1">
    <citation type="submission" date="2021-06" db="EMBL/GenBank/DDBJ databases">
        <authorList>
            <person name="Palmer J.M."/>
        </authorList>
    </citation>
    <scope>NUCLEOTIDE SEQUENCE [LARGE SCALE GENOMIC DNA]</scope>
    <source>
        <strain evidence="5 6">XC_2019</strain>
        <tissue evidence="5">Muscle</tissue>
    </source>
</reference>
<protein>
    <recommendedName>
        <fullName evidence="4">Aldehyde dehydrogenase domain-containing protein</fullName>
    </recommendedName>
</protein>
<feature type="active site" evidence="2">
    <location>
        <position position="230"/>
    </location>
</feature>
<dbReference type="PROSITE" id="PS00687">
    <property type="entry name" value="ALDEHYDE_DEHYDR_GLU"/>
    <property type="match status" value="1"/>
</dbReference>
<keyword evidence="1 3" id="KW-0560">Oxidoreductase</keyword>
<feature type="domain" description="Aldehyde dehydrogenase" evidence="4">
    <location>
        <begin position="227"/>
        <end position="306"/>
    </location>
</feature>
<dbReference type="InterPro" id="IPR016162">
    <property type="entry name" value="Ald_DH_N"/>
</dbReference>
<evidence type="ECO:0000259" key="4">
    <source>
        <dbReference type="Pfam" id="PF00171"/>
    </source>
</evidence>
<comment type="similarity">
    <text evidence="3">Belongs to the aldehyde dehydrogenase family.</text>
</comment>
<feature type="non-terminal residue" evidence="5">
    <location>
        <position position="1"/>
    </location>
</feature>
<evidence type="ECO:0000256" key="1">
    <source>
        <dbReference type="ARBA" id="ARBA00023002"/>
    </source>
</evidence>
<dbReference type="InterPro" id="IPR015590">
    <property type="entry name" value="Aldehyde_DH_dom"/>
</dbReference>